<proteinExistence type="predicted"/>
<dbReference type="Proteomes" id="UP000739538">
    <property type="component" value="Unassembled WGS sequence"/>
</dbReference>
<reference evidence="2" key="1">
    <citation type="submission" date="2020-04" db="EMBL/GenBank/DDBJ databases">
        <authorList>
            <person name="Zhang T."/>
        </authorList>
    </citation>
    <scope>NUCLEOTIDE SEQUENCE</scope>
    <source>
        <strain evidence="2">HKST-UBA02</strain>
    </source>
</reference>
<dbReference type="SUPFAM" id="SSF52374">
    <property type="entry name" value="Nucleotidylyl transferase"/>
    <property type="match status" value="1"/>
</dbReference>
<dbReference type="PANTHER" id="PTHR37940:SF1">
    <property type="entry name" value="LYSINE--TRNA LIGASE"/>
    <property type="match status" value="1"/>
</dbReference>
<reference evidence="2" key="2">
    <citation type="journal article" date="2021" name="Microbiome">
        <title>Successional dynamics and alternative stable states in a saline activated sludge microbial community over 9 years.</title>
        <authorList>
            <person name="Wang Y."/>
            <person name="Ye J."/>
            <person name="Ju F."/>
            <person name="Liu L."/>
            <person name="Boyd J.A."/>
            <person name="Deng Y."/>
            <person name="Parks D.H."/>
            <person name="Jiang X."/>
            <person name="Yin X."/>
            <person name="Woodcroft B.J."/>
            <person name="Tyson G.W."/>
            <person name="Hugenholtz P."/>
            <person name="Polz M.F."/>
            <person name="Zhang T."/>
        </authorList>
    </citation>
    <scope>NUCLEOTIDE SEQUENCE</scope>
    <source>
        <strain evidence="2">HKST-UBA02</strain>
    </source>
</reference>
<dbReference type="Gene3D" id="3.40.50.620">
    <property type="entry name" value="HUPs"/>
    <property type="match status" value="2"/>
</dbReference>
<name>A0A956N9Y7_UNCEI</name>
<evidence type="ECO:0000313" key="3">
    <source>
        <dbReference type="Proteomes" id="UP000739538"/>
    </source>
</evidence>
<evidence type="ECO:0000313" key="2">
    <source>
        <dbReference type="EMBL" id="MCA9755304.1"/>
    </source>
</evidence>
<gene>
    <name evidence="2" type="ORF">KDA27_05835</name>
</gene>
<dbReference type="GO" id="GO:0006430">
    <property type="term" value="P:lysyl-tRNA aminoacylation"/>
    <property type="evidence" value="ECO:0007669"/>
    <property type="project" value="InterPro"/>
</dbReference>
<keyword evidence="1" id="KW-0963">Cytoplasm</keyword>
<evidence type="ECO:0000256" key="1">
    <source>
        <dbReference type="ARBA" id="ARBA00022490"/>
    </source>
</evidence>
<dbReference type="AlphaFoldDB" id="A0A956N9Y7"/>
<dbReference type="GO" id="GO:0005524">
    <property type="term" value="F:ATP binding"/>
    <property type="evidence" value="ECO:0007669"/>
    <property type="project" value="InterPro"/>
</dbReference>
<dbReference type="InterPro" id="IPR014729">
    <property type="entry name" value="Rossmann-like_a/b/a_fold"/>
</dbReference>
<protein>
    <submittedName>
        <fullName evidence="2">Uncharacterized protein</fullName>
    </submittedName>
</protein>
<dbReference type="Pfam" id="PF01921">
    <property type="entry name" value="tRNA-synt_1f"/>
    <property type="match status" value="1"/>
</dbReference>
<accession>A0A956N9Y7</accession>
<dbReference type="InterPro" id="IPR002904">
    <property type="entry name" value="Lys-tRNA-ligase"/>
</dbReference>
<dbReference type="GO" id="GO:0005737">
    <property type="term" value="C:cytoplasm"/>
    <property type="evidence" value="ECO:0007669"/>
    <property type="project" value="InterPro"/>
</dbReference>
<dbReference type="GO" id="GO:0004824">
    <property type="term" value="F:lysine-tRNA ligase activity"/>
    <property type="evidence" value="ECO:0007669"/>
    <property type="project" value="InterPro"/>
</dbReference>
<dbReference type="PANTHER" id="PTHR37940">
    <property type="entry name" value="LYSINE--TRNA LIGASE"/>
    <property type="match status" value="1"/>
</dbReference>
<organism evidence="2 3">
    <name type="scientific">Eiseniibacteriota bacterium</name>
    <dbReference type="NCBI Taxonomy" id="2212470"/>
    <lineage>
        <taxon>Bacteria</taxon>
        <taxon>Candidatus Eiseniibacteriota</taxon>
    </lineage>
</organism>
<comment type="caution">
    <text evidence="2">The sequence shown here is derived from an EMBL/GenBank/DDBJ whole genome shotgun (WGS) entry which is preliminary data.</text>
</comment>
<sequence>MLDQLAQREFPARPIIVATGFSTCLLGDERTLREFVIGDQVRQALSNAGHNVLLYLINDTYDPLDYRQLRVGVNKDPGLIERYAPFCGMPIAEIPDPFGCHSSYADHFADAWMARLRSLDIHPVLIDSHRAYKRGHYATYIHQVLEQYAEIQESVAHKFDGEYTLSQLFRVQCPTCRHLDQTELKHVENGEVTFSCERCNHRKSLPMSEIEGKLHWKIDCAARWNLYRIDVETFSKPHCGRLGTLRVARHLSKEFFGGAAPQVASYGAVNLSRDLSGKLLDTLPPQILKAMFAETPRQDLVIRRDTVENFCRREEFLPSVTYAGWVRQVLPILALKGDPDGLGGHKSVRVVQGRAERESILLGNNFSQLFYNRSFGVQYPAFSVLETADTDAVEAAVKVLDHALALRQDATADQADTPGLVKDFLRDVSQDRAPYVFLRDFMNHKVGAHVSTAIATVPVPYLEMLRDILQLHLRSEGAVVDFGKEEHDEETRAAA</sequence>
<dbReference type="EMBL" id="JAGQHS010000020">
    <property type="protein sequence ID" value="MCA9755304.1"/>
    <property type="molecule type" value="Genomic_DNA"/>
</dbReference>